<sequence length="186" mass="21339">MSQGHALVIGGTGMLSEVTVWLNNKGYFVSVIGRRKERYHQLMEKVESPENISSILVDYHKTDELRQALTEAIENHGAFDRVVAWVHSSAPDVIPTLLKLQEQYHREKGFELFHVKSSTSYFVEEETPELPDGCTYSEIFLGFKQSSGHSRWLTHEEISEGIKDSIHHSRPQTIVGQIEPWEQRPH</sequence>
<dbReference type="EMBL" id="BAAADO010000007">
    <property type="protein sequence ID" value="GAA0501530.1"/>
    <property type="molecule type" value="Genomic_DNA"/>
</dbReference>
<organism evidence="1 2">
    <name type="scientific">Salinibacillus aidingensis</name>
    <dbReference type="NCBI Taxonomy" id="237684"/>
    <lineage>
        <taxon>Bacteria</taxon>
        <taxon>Bacillati</taxon>
        <taxon>Bacillota</taxon>
        <taxon>Bacilli</taxon>
        <taxon>Bacillales</taxon>
        <taxon>Bacillaceae</taxon>
        <taxon>Salinibacillus</taxon>
    </lineage>
</organism>
<dbReference type="Gene3D" id="3.40.50.720">
    <property type="entry name" value="NAD(P)-binding Rossmann-like Domain"/>
    <property type="match status" value="1"/>
</dbReference>
<evidence type="ECO:0000313" key="2">
    <source>
        <dbReference type="Proteomes" id="UP001500880"/>
    </source>
</evidence>
<dbReference type="InterPro" id="IPR036291">
    <property type="entry name" value="NAD(P)-bd_dom_sf"/>
</dbReference>
<reference evidence="1 2" key="1">
    <citation type="journal article" date="2019" name="Int. J. Syst. Evol. Microbiol.">
        <title>The Global Catalogue of Microorganisms (GCM) 10K type strain sequencing project: providing services to taxonomists for standard genome sequencing and annotation.</title>
        <authorList>
            <consortium name="The Broad Institute Genomics Platform"/>
            <consortium name="The Broad Institute Genome Sequencing Center for Infectious Disease"/>
            <person name="Wu L."/>
            <person name="Ma J."/>
        </authorList>
    </citation>
    <scope>NUCLEOTIDE SEQUENCE [LARGE SCALE GENOMIC DNA]</scope>
    <source>
        <strain evidence="1 2">JCM 12389</strain>
    </source>
</reference>
<name>A0ABN1BN29_9BACI</name>
<protein>
    <submittedName>
        <fullName evidence="1">Short-chain dehydrogenase</fullName>
    </submittedName>
</protein>
<dbReference type="NCBIfam" id="NF006168">
    <property type="entry name" value="PRK08309.1"/>
    <property type="match status" value="1"/>
</dbReference>
<dbReference type="SUPFAM" id="SSF51735">
    <property type="entry name" value="NAD(P)-binding Rossmann-fold domains"/>
    <property type="match status" value="1"/>
</dbReference>
<proteinExistence type="predicted"/>
<evidence type="ECO:0000313" key="1">
    <source>
        <dbReference type="EMBL" id="GAA0501530.1"/>
    </source>
</evidence>
<keyword evidence="2" id="KW-1185">Reference proteome</keyword>
<dbReference type="Proteomes" id="UP001500880">
    <property type="component" value="Unassembled WGS sequence"/>
</dbReference>
<gene>
    <name evidence="1" type="ORF">GCM10008986_31260</name>
</gene>
<dbReference type="RefSeq" id="WP_343843127.1">
    <property type="nucleotide sequence ID" value="NZ_BAAADO010000007.1"/>
</dbReference>
<comment type="caution">
    <text evidence="1">The sequence shown here is derived from an EMBL/GenBank/DDBJ whole genome shotgun (WGS) entry which is preliminary data.</text>
</comment>
<accession>A0ABN1BN29</accession>